<dbReference type="AlphaFoldDB" id="A0A371AXF9"/>
<feature type="domain" description="PBP" evidence="1">
    <location>
        <begin position="104"/>
        <end position="292"/>
    </location>
</feature>
<dbReference type="InterPro" id="IPR024370">
    <property type="entry name" value="PBP_domain"/>
</dbReference>
<comment type="caution">
    <text evidence="3">The sequence shown here is derived from an EMBL/GenBank/DDBJ whole genome shotgun (WGS) entry which is preliminary data.</text>
</comment>
<dbReference type="RefSeq" id="WP_115480998.1">
    <property type="nucleotide sequence ID" value="NZ_QRCT01000013.1"/>
</dbReference>
<dbReference type="Pfam" id="PF12728">
    <property type="entry name" value="HTH_17"/>
    <property type="match status" value="1"/>
</dbReference>
<dbReference type="PANTHER" id="PTHR38431">
    <property type="entry name" value="BLL2305 PROTEIN"/>
    <property type="match status" value="1"/>
</dbReference>
<dbReference type="PANTHER" id="PTHR38431:SF1">
    <property type="entry name" value="BLL2305 PROTEIN"/>
    <property type="match status" value="1"/>
</dbReference>
<name>A0A371AXF9_9FIRM</name>
<keyword evidence="4" id="KW-1185">Reference proteome</keyword>
<dbReference type="OrthoDB" id="9804758at2"/>
<dbReference type="Proteomes" id="UP000255036">
    <property type="component" value="Unassembled WGS sequence"/>
</dbReference>
<dbReference type="SUPFAM" id="SSF53850">
    <property type="entry name" value="Periplasmic binding protein-like II"/>
    <property type="match status" value="1"/>
</dbReference>
<evidence type="ECO:0000313" key="4">
    <source>
        <dbReference type="Proteomes" id="UP000255036"/>
    </source>
</evidence>
<dbReference type="Gene3D" id="3.40.190.10">
    <property type="entry name" value="Periplasmic binding protein-like II"/>
    <property type="match status" value="1"/>
</dbReference>
<organism evidence="3 4">
    <name type="scientific">Anaerosacchariphilus polymeriproducens</name>
    <dbReference type="NCBI Taxonomy" id="1812858"/>
    <lineage>
        <taxon>Bacteria</taxon>
        <taxon>Bacillati</taxon>
        <taxon>Bacillota</taxon>
        <taxon>Clostridia</taxon>
        <taxon>Lachnospirales</taxon>
        <taxon>Lachnospiraceae</taxon>
        <taxon>Anaerosacchariphilus</taxon>
    </lineage>
</organism>
<dbReference type="InterPro" id="IPR010093">
    <property type="entry name" value="SinI_DNA-bd"/>
</dbReference>
<evidence type="ECO:0000259" key="1">
    <source>
        <dbReference type="Pfam" id="PF12727"/>
    </source>
</evidence>
<reference evidence="3 4" key="1">
    <citation type="submission" date="2018-07" db="EMBL/GenBank/DDBJ databases">
        <title>Anaerosacharophilus polymeroproducens gen. nov. sp. nov., an anaerobic bacterium isolated from salt field.</title>
        <authorList>
            <person name="Kim W."/>
            <person name="Yang S.-H."/>
            <person name="Oh J."/>
            <person name="Lee J.-H."/>
            <person name="Kwon K.K."/>
        </authorList>
    </citation>
    <scope>NUCLEOTIDE SEQUENCE [LARGE SCALE GENOMIC DNA]</scope>
    <source>
        <strain evidence="3 4">MCWD5</strain>
    </source>
</reference>
<accession>A0A371AXF9</accession>
<dbReference type="GO" id="GO:0003677">
    <property type="term" value="F:DNA binding"/>
    <property type="evidence" value="ECO:0007669"/>
    <property type="project" value="InterPro"/>
</dbReference>
<evidence type="ECO:0000259" key="2">
    <source>
        <dbReference type="Pfam" id="PF12728"/>
    </source>
</evidence>
<dbReference type="EMBL" id="QRCT01000013">
    <property type="protein sequence ID" value="RDU24254.1"/>
    <property type="molecule type" value="Genomic_DNA"/>
</dbReference>
<proteinExistence type="predicted"/>
<feature type="domain" description="Helix-turn-helix" evidence="2">
    <location>
        <begin position="6"/>
        <end position="54"/>
    </location>
</feature>
<sequence length="319" mass="35612">MRENKVLTPEEVAGILKIAKNTVYELIKRGELTAYKVGNKVRVDQSDLNYYIQRSKGTSSKSMQVNSSKDFQTFPIQSTFTTNNDSQLILCGQDPSLDILANIIQNHPLGTQVLRSYIGSFSGLISLYYDRCQISASHLWDGDNDIYNVPYIRRLLPGIPCIILRIAKRTLGFYVASGNPKNIVHWSDLTRDDIIMINREKGAGTRVLLDENLRLLSIVPHNINGYNNEETSHLSIASTISRGIADVGMGNQTIANSVQNVDFIPLKTECYDIVIKKNSLDQPIFQLIYDIINSTEYKNALIGLGGYDTSETGLLVAET</sequence>
<evidence type="ECO:0000313" key="3">
    <source>
        <dbReference type="EMBL" id="RDU24254.1"/>
    </source>
</evidence>
<dbReference type="Pfam" id="PF12727">
    <property type="entry name" value="PBP_like"/>
    <property type="match status" value="1"/>
</dbReference>
<protein>
    <submittedName>
        <fullName evidence="3">Helix-turn-helix domain-containing protein</fullName>
    </submittedName>
</protein>
<dbReference type="NCBIfam" id="TIGR01764">
    <property type="entry name" value="excise"/>
    <property type="match status" value="1"/>
</dbReference>
<dbReference type="InterPro" id="IPR041657">
    <property type="entry name" value="HTH_17"/>
</dbReference>
<gene>
    <name evidence="3" type="ORF">DWV06_04575</name>
</gene>